<evidence type="ECO:0000256" key="4">
    <source>
        <dbReference type="ARBA" id="ARBA00022840"/>
    </source>
</evidence>
<keyword evidence="1" id="KW-0808">Transferase</keyword>
<evidence type="ECO:0000313" key="9">
    <source>
        <dbReference type="EMBL" id="KAF2856412.1"/>
    </source>
</evidence>
<evidence type="ECO:0000256" key="7">
    <source>
        <dbReference type="SAM" id="MobiDB-lite"/>
    </source>
</evidence>
<feature type="compositionally biased region" description="Polar residues" evidence="7">
    <location>
        <begin position="424"/>
        <end position="439"/>
    </location>
</feature>
<dbReference type="InterPro" id="IPR050339">
    <property type="entry name" value="CC_SR_Kinase"/>
</dbReference>
<keyword evidence="2 6" id="KW-0547">Nucleotide-binding</keyword>
<dbReference type="InterPro" id="IPR008271">
    <property type="entry name" value="Ser/Thr_kinase_AS"/>
</dbReference>
<dbReference type="Proteomes" id="UP000799423">
    <property type="component" value="Unassembled WGS sequence"/>
</dbReference>
<feature type="compositionally biased region" description="Acidic residues" evidence="7">
    <location>
        <begin position="407"/>
        <end position="417"/>
    </location>
</feature>
<dbReference type="GO" id="GO:0005737">
    <property type="term" value="C:cytoplasm"/>
    <property type="evidence" value="ECO:0007669"/>
    <property type="project" value="TreeGrafter"/>
</dbReference>
<evidence type="ECO:0000256" key="5">
    <source>
        <dbReference type="ARBA" id="ARBA00037982"/>
    </source>
</evidence>
<evidence type="ECO:0000256" key="2">
    <source>
        <dbReference type="ARBA" id="ARBA00022741"/>
    </source>
</evidence>
<feature type="compositionally biased region" description="Acidic residues" evidence="7">
    <location>
        <begin position="17"/>
        <end position="28"/>
    </location>
</feature>
<dbReference type="Gene3D" id="1.10.510.10">
    <property type="entry name" value="Transferase(Phosphotransferase) domain 1"/>
    <property type="match status" value="1"/>
</dbReference>
<keyword evidence="9" id="KW-0396">Initiation factor</keyword>
<dbReference type="PROSITE" id="PS50011">
    <property type="entry name" value="PROTEIN_KINASE_DOM"/>
    <property type="match status" value="1"/>
</dbReference>
<dbReference type="PANTHER" id="PTHR11042:SF187">
    <property type="entry name" value="EUKARYOTIC TRANSLATION INITIATION FACTOR 2-ALPHA KINASE 2"/>
    <property type="match status" value="1"/>
</dbReference>
<dbReference type="GO" id="GO:0004694">
    <property type="term" value="F:eukaryotic translation initiation factor 2alpha kinase activity"/>
    <property type="evidence" value="ECO:0007669"/>
    <property type="project" value="TreeGrafter"/>
</dbReference>
<evidence type="ECO:0000256" key="3">
    <source>
        <dbReference type="ARBA" id="ARBA00022777"/>
    </source>
</evidence>
<dbReference type="EMBL" id="MU006289">
    <property type="protein sequence ID" value="KAF2856412.1"/>
    <property type="molecule type" value="Genomic_DNA"/>
</dbReference>
<feature type="region of interest" description="Disordered" evidence="7">
    <location>
        <begin position="376"/>
        <end position="439"/>
    </location>
</feature>
<feature type="compositionally biased region" description="Polar residues" evidence="7">
    <location>
        <begin position="37"/>
        <end position="49"/>
    </location>
</feature>
<keyword evidence="9" id="KW-0648">Protein biosynthesis</keyword>
<evidence type="ECO:0000256" key="1">
    <source>
        <dbReference type="ARBA" id="ARBA00022679"/>
    </source>
</evidence>
<dbReference type="OrthoDB" id="1405469at2759"/>
<dbReference type="InterPro" id="IPR000719">
    <property type="entry name" value="Prot_kinase_dom"/>
</dbReference>
<dbReference type="GO" id="GO:0003743">
    <property type="term" value="F:translation initiation factor activity"/>
    <property type="evidence" value="ECO:0007669"/>
    <property type="project" value="UniProtKB-KW"/>
</dbReference>
<dbReference type="PROSITE" id="PS00108">
    <property type="entry name" value="PROTEIN_KINASE_ST"/>
    <property type="match status" value="1"/>
</dbReference>
<evidence type="ECO:0000259" key="8">
    <source>
        <dbReference type="PROSITE" id="PS50011"/>
    </source>
</evidence>
<keyword evidence="4 6" id="KW-0067">ATP-binding</keyword>
<evidence type="ECO:0000313" key="10">
    <source>
        <dbReference type="Proteomes" id="UP000799423"/>
    </source>
</evidence>
<dbReference type="InterPro" id="IPR011009">
    <property type="entry name" value="Kinase-like_dom_sf"/>
</dbReference>
<dbReference type="Gene3D" id="3.30.200.20">
    <property type="entry name" value="Phosphorylase Kinase, domain 1"/>
    <property type="match status" value="1"/>
</dbReference>
<dbReference type="GO" id="GO:0005634">
    <property type="term" value="C:nucleus"/>
    <property type="evidence" value="ECO:0007669"/>
    <property type="project" value="TreeGrafter"/>
</dbReference>
<protein>
    <submittedName>
        <fullName evidence="9">Eukaryotic translation initiation factor 2-alpha kinase-like protein 2</fullName>
    </submittedName>
</protein>
<name>A0A6A7BML2_9PLEO</name>
<dbReference type="SUPFAM" id="SSF56112">
    <property type="entry name" value="Protein kinase-like (PK-like)"/>
    <property type="match status" value="1"/>
</dbReference>
<evidence type="ECO:0000256" key="6">
    <source>
        <dbReference type="PROSITE-ProRule" id="PRU10141"/>
    </source>
</evidence>
<dbReference type="Pfam" id="PF00069">
    <property type="entry name" value="Pkinase"/>
    <property type="match status" value="2"/>
</dbReference>
<accession>A0A6A7BML2</accession>
<dbReference type="PANTHER" id="PTHR11042">
    <property type="entry name" value="EUKARYOTIC TRANSLATION INITIATION FACTOR 2-ALPHA KINASE EIF2-ALPHA KINASE -RELATED"/>
    <property type="match status" value="1"/>
</dbReference>
<dbReference type="PROSITE" id="PS00107">
    <property type="entry name" value="PROTEIN_KINASE_ATP"/>
    <property type="match status" value="1"/>
</dbReference>
<feature type="compositionally biased region" description="Polar residues" evidence="7">
    <location>
        <begin position="385"/>
        <end position="402"/>
    </location>
</feature>
<reference evidence="9" key="1">
    <citation type="submission" date="2020-01" db="EMBL/GenBank/DDBJ databases">
        <authorList>
            <consortium name="DOE Joint Genome Institute"/>
            <person name="Haridas S."/>
            <person name="Albert R."/>
            <person name="Binder M."/>
            <person name="Bloem J."/>
            <person name="Labutti K."/>
            <person name="Salamov A."/>
            <person name="Andreopoulos B."/>
            <person name="Baker S.E."/>
            <person name="Barry K."/>
            <person name="Bills G."/>
            <person name="Bluhm B.H."/>
            <person name="Cannon C."/>
            <person name="Castanera R."/>
            <person name="Culley D.E."/>
            <person name="Daum C."/>
            <person name="Ezra D."/>
            <person name="Gonzalez J.B."/>
            <person name="Henrissat B."/>
            <person name="Kuo A."/>
            <person name="Liang C."/>
            <person name="Lipzen A."/>
            <person name="Lutzoni F."/>
            <person name="Magnuson J."/>
            <person name="Mondo S."/>
            <person name="Nolan M."/>
            <person name="Ohm R."/>
            <person name="Pangilinan J."/>
            <person name="Park H.-J."/>
            <person name="Ramirez L."/>
            <person name="Alfaro M."/>
            <person name="Sun H."/>
            <person name="Tritt A."/>
            <person name="Yoshinaga Y."/>
            <person name="Zwiers L.-H."/>
            <person name="Turgeon B.G."/>
            <person name="Goodwin S.B."/>
            <person name="Spatafora J.W."/>
            <person name="Crous P.W."/>
            <person name="Grigoriev I.V."/>
        </authorList>
    </citation>
    <scope>NUCLEOTIDE SEQUENCE</scope>
    <source>
        <strain evidence="9">IPT5</strain>
    </source>
</reference>
<feature type="binding site" evidence="6">
    <location>
        <position position="238"/>
    </location>
    <ligand>
        <name>ATP</name>
        <dbReference type="ChEBI" id="CHEBI:30616"/>
    </ligand>
</feature>
<dbReference type="InterPro" id="IPR017441">
    <property type="entry name" value="Protein_kinase_ATP_BS"/>
</dbReference>
<proteinExistence type="inferred from homology"/>
<organism evidence="9 10">
    <name type="scientific">Plenodomus tracheiphilus IPT5</name>
    <dbReference type="NCBI Taxonomy" id="1408161"/>
    <lineage>
        <taxon>Eukaryota</taxon>
        <taxon>Fungi</taxon>
        <taxon>Dikarya</taxon>
        <taxon>Ascomycota</taxon>
        <taxon>Pezizomycotina</taxon>
        <taxon>Dothideomycetes</taxon>
        <taxon>Pleosporomycetidae</taxon>
        <taxon>Pleosporales</taxon>
        <taxon>Pleosporineae</taxon>
        <taxon>Leptosphaeriaceae</taxon>
        <taxon>Plenodomus</taxon>
    </lineage>
</organism>
<dbReference type="SMART" id="SM00220">
    <property type="entry name" value="S_TKc"/>
    <property type="match status" value="1"/>
</dbReference>
<feature type="domain" description="Protein kinase" evidence="8">
    <location>
        <begin position="209"/>
        <end position="681"/>
    </location>
</feature>
<keyword evidence="10" id="KW-1185">Reference proteome</keyword>
<sequence>MSMFRKPGDSSSSSSETSDDDAEKEETDPLQHDSVLTRINTLDSASSGAPASRNGIPRLEMRQSSAQDVRDLLLHSLLEERTINQVAGDMGRDPSDPDVQRIGREAYQQIARQLSDNVDGRYAGNEMQGHRAAAHAGINRLTRDNLSRLAVIPEGASQALMARPQGSTAINLPPQPVTGFDMLSGLSTPTELHLSGYPGLQVDRYMREFSELDMVGKGGYGKVFKAKHKLDGSLYAVKRIPISQAKQSRIQEHGPQELESMLEEVRSLARFEHANIVRYHNAWLEFTTVPLEMSTGTAIPVLRADRLLEGHAAFPSSSPNTNYLHSHFDSLSFDDPHSLNELSSGAGIVFEYSDPDAGTEDVKSDVDNLSLREKLQVSKRKTRRGSQASQATIATISSTKSRMSVVEDADEEDDDVEMIPRSHMPNSQDRSSDVSESMISNSDGPGHLIPNAIAGPVLTLNVQMSLCETNLAAFLSSERSSGAEAINQHCFHPCVSLELLNSIVSGVDYLHAQGVVHRDLKPANVFLSLSTARRAPYGSVDMSGCKPCGDRTCVHITPRIGDFGLVAALDDRSMAADPDTRPVGTELYRPHSSTSVSEKLDVFALGVVAFEMLQKFGTRMERIAALTDLRRGVFPNTFALGLGGVGEKVQHLIGEMVHADEKKRMGCSEVKDEIGRLVQVLKA</sequence>
<dbReference type="AlphaFoldDB" id="A0A6A7BML2"/>
<comment type="similarity">
    <text evidence="5">Belongs to the protein kinase superfamily. Ser/Thr protein kinase family. GCN2 subfamily.</text>
</comment>
<gene>
    <name evidence="9" type="ORF">T440DRAFT_463757</name>
</gene>
<dbReference type="GO" id="GO:0005524">
    <property type="term" value="F:ATP binding"/>
    <property type="evidence" value="ECO:0007669"/>
    <property type="project" value="UniProtKB-UniRule"/>
</dbReference>
<keyword evidence="3 9" id="KW-0418">Kinase</keyword>
<feature type="region of interest" description="Disordered" evidence="7">
    <location>
        <begin position="1"/>
        <end position="59"/>
    </location>
</feature>